<reference evidence="2" key="1">
    <citation type="journal article" date="2022" name="Mol. Ecol. Resour.">
        <title>The genomes of chicory, endive, great burdock and yacon provide insights into Asteraceae palaeo-polyploidization history and plant inulin production.</title>
        <authorList>
            <person name="Fan W."/>
            <person name="Wang S."/>
            <person name="Wang H."/>
            <person name="Wang A."/>
            <person name="Jiang F."/>
            <person name="Liu H."/>
            <person name="Zhao H."/>
            <person name="Xu D."/>
            <person name="Zhang Y."/>
        </authorList>
    </citation>
    <scope>NUCLEOTIDE SEQUENCE [LARGE SCALE GENOMIC DNA]</scope>
    <source>
        <strain evidence="2">cv. Niubang</strain>
    </source>
</reference>
<accession>A0ACB8Z301</accession>
<dbReference type="Proteomes" id="UP001055879">
    <property type="component" value="Linkage Group LG11"/>
</dbReference>
<evidence type="ECO:0000313" key="2">
    <source>
        <dbReference type="Proteomes" id="UP001055879"/>
    </source>
</evidence>
<proteinExistence type="predicted"/>
<comment type="caution">
    <text evidence="1">The sequence shown here is derived from an EMBL/GenBank/DDBJ whole genome shotgun (WGS) entry which is preliminary data.</text>
</comment>
<evidence type="ECO:0000313" key="1">
    <source>
        <dbReference type="EMBL" id="KAI3691943.1"/>
    </source>
</evidence>
<organism evidence="1 2">
    <name type="scientific">Arctium lappa</name>
    <name type="common">Greater burdock</name>
    <name type="synonym">Lappa major</name>
    <dbReference type="NCBI Taxonomy" id="4217"/>
    <lineage>
        <taxon>Eukaryota</taxon>
        <taxon>Viridiplantae</taxon>
        <taxon>Streptophyta</taxon>
        <taxon>Embryophyta</taxon>
        <taxon>Tracheophyta</taxon>
        <taxon>Spermatophyta</taxon>
        <taxon>Magnoliopsida</taxon>
        <taxon>eudicotyledons</taxon>
        <taxon>Gunneridae</taxon>
        <taxon>Pentapetalae</taxon>
        <taxon>asterids</taxon>
        <taxon>campanulids</taxon>
        <taxon>Asterales</taxon>
        <taxon>Asteraceae</taxon>
        <taxon>Carduoideae</taxon>
        <taxon>Cardueae</taxon>
        <taxon>Arctiinae</taxon>
        <taxon>Arctium</taxon>
    </lineage>
</organism>
<keyword evidence="2" id="KW-1185">Reference proteome</keyword>
<sequence>MGEINHFMHQEHSLKFIENLEVIVGIGDDNDEKKEIVHCHGCQEPMLGGSGYGCIPCHYFLHKKCVELRPTINHHIHPLHPLTLVDHDDLEWTCDACRKEGQVGAFSYYCIQCDFDACTKCSAAIACKEEALIKFQHEGHPGHTLALQSRSASFLCDACHSKDEGLLYQCEDCDFWIHKTCTSLAPTINLPHHHKHHLVLVYSLPDNFYKFQYFCEFCERYILRNGWLYHCANCRYFAHIKCALNAEQPSIPSDALGTSMVEEHVNDFLQFPMSYAFTDPLKLLHLEKISLDDDGATEINHWSHDHPLIFNVESQGNNINKIGCNDPIEVCYGCVRPLSLPYYSCKDGCLFTLHKYCAELPLTLEHQLHPDHSLDLVDTYEDEDYYICNGCFSNGNRFVYTCEACKFYLDVNCAFLPNTIKHKSHKHHLVQVIGPDTRCKACFKLFDGISFACKPCKFRLDMFCALQSPHFLTHKYCKGHEIPLTYPPVEDHPEDFYCDICEEEMHPKRPLYHCHKCKNSFHLECINRIDYYANVKEEGTIIVSYHKHPLTFVRREKTSVFVCFGCNVGINGRLILECWAGTCPFRICQRCHLEEPK</sequence>
<gene>
    <name evidence="1" type="ORF">L6452_31746</name>
</gene>
<dbReference type="EMBL" id="CM042057">
    <property type="protein sequence ID" value="KAI3691943.1"/>
    <property type="molecule type" value="Genomic_DNA"/>
</dbReference>
<reference evidence="1 2" key="2">
    <citation type="journal article" date="2022" name="Mol. Ecol. Resour.">
        <title>The genomes of chicory, endive, great burdock and yacon provide insights into Asteraceae paleo-polyploidization history and plant inulin production.</title>
        <authorList>
            <person name="Fan W."/>
            <person name="Wang S."/>
            <person name="Wang H."/>
            <person name="Wang A."/>
            <person name="Jiang F."/>
            <person name="Liu H."/>
            <person name="Zhao H."/>
            <person name="Xu D."/>
            <person name="Zhang Y."/>
        </authorList>
    </citation>
    <scope>NUCLEOTIDE SEQUENCE [LARGE SCALE GENOMIC DNA]</scope>
    <source>
        <strain evidence="2">cv. Niubang</strain>
    </source>
</reference>
<name>A0ACB8Z301_ARCLA</name>
<protein>
    <submittedName>
        <fullName evidence="1">Uncharacterized protein</fullName>
    </submittedName>
</protein>